<proteinExistence type="predicted"/>
<accession>A0A286G846</accession>
<dbReference type="InterPro" id="IPR014543">
    <property type="entry name" value="UCP028291"/>
</dbReference>
<organism evidence="1 2">
    <name type="scientific">Caenispirillum bisanense</name>
    <dbReference type="NCBI Taxonomy" id="414052"/>
    <lineage>
        <taxon>Bacteria</taxon>
        <taxon>Pseudomonadati</taxon>
        <taxon>Pseudomonadota</taxon>
        <taxon>Alphaproteobacteria</taxon>
        <taxon>Rhodospirillales</taxon>
        <taxon>Novispirillaceae</taxon>
        <taxon>Caenispirillum</taxon>
    </lineage>
</organism>
<evidence type="ECO:0008006" key="3">
    <source>
        <dbReference type="Google" id="ProtNLM"/>
    </source>
</evidence>
<dbReference type="OrthoDB" id="9806511at2"/>
<protein>
    <recommendedName>
        <fullName evidence="3">2,4-dihydroxyhept-2-ene-1,7-dioic acid aldolase</fullName>
    </recommendedName>
</protein>
<dbReference type="Gene3D" id="3.30.310.50">
    <property type="entry name" value="Alpha-D-phosphohexomutase, C-terminal domain"/>
    <property type="match status" value="1"/>
</dbReference>
<evidence type="ECO:0000313" key="1">
    <source>
        <dbReference type="EMBL" id="SOD91720.1"/>
    </source>
</evidence>
<reference evidence="1 2" key="1">
    <citation type="submission" date="2017-09" db="EMBL/GenBank/DDBJ databases">
        <authorList>
            <person name="Ehlers B."/>
            <person name="Leendertz F.H."/>
        </authorList>
    </citation>
    <scope>NUCLEOTIDE SEQUENCE [LARGE SCALE GENOMIC DNA]</scope>
    <source>
        <strain evidence="1 2">USBA 140</strain>
    </source>
</reference>
<name>A0A286G846_9PROT</name>
<dbReference type="Proteomes" id="UP000219621">
    <property type="component" value="Unassembled WGS sequence"/>
</dbReference>
<dbReference type="PIRSF" id="PIRSF028291">
    <property type="entry name" value="UCP028291"/>
    <property type="match status" value="1"/>
</dbReference>
<dbReference type="EMBL" id="OCNJ01000002">
    <property type="protein sequence ID" value="SOD91720.1"/>
    <property type="molecule type" value="Genomic_DNA"/>
</dbReference>
<gene>
    <name evidence="1" type="ORF">SAMN05421508_10273</name>
</gene>
<keyword evidence="2" id="KW-1185">Reference proteome</keyword>
<dbReference type="AlphaFoldDB" id="A0A286G846"/>
<dbReference type="Pfam" id="PF09981">
    <property type="entry name" value="DUF2218"/>
    <property type="match status" value="1"/>
</dbReference>
<evidence type="ECO:0000313" key="2">
    <source>
        <dbReference type="Proteomes" id="UP000219621"/>
    </source>
</evidence>
<dbReference type="RefSeq" id="WP_097277862.1">
    <property type="nucleotide sequence ID" value="NZ_OCNJ01000002.1"/>
</dbReference>
<sequence length="110" mass="11958">MQEDTFTATGRAATPAAAKYLGQLCKHFAHKITVDYDADTRPDEGLCHFAWGTCRMTAEDGDLVVAVTAASPEGVDRIRAVVDDHLGRFAWREKLALEWRPATGGHDAAS</sequence>